<dbReference type="InterPro" id="IPR037143">
    <property type="entry name" value="4-PPantetheinyl_Trfase_dom_sf"/>
</dbReference>
<dbReference type="InterPro" id="IPR008278">
    <property type="entry name" value="4-PPantetheinyl_Trfase_dom"/>
</dbReference>
<dbReference type="PANTHER" id="PTHR12215:SF10">
    <property type="entry name" value="L-AMINOADIPATE-SEMIALDEHYDE DEHYDROGENASE-PHOSPHOPANTETHEINYL TRANSFERASE"/>
    <property type="match status" value="1"/>
</dbReference>
<name>A0A1E5PL77_9ACTN</name>
<protein>
    <recommendedName>
        <fullName evidence="4">4'-phosphopantetheinyl transferase domain-containing protein</fullName>
    </recommendedName>
</protein>
<dbReference type="SUPFAM" id="SSF56214">
    <property type="entry name" value="4'-phosphopantetheinyl transferase"/>
    <property type="match status" value="2"/>
</dbReference>
<keyword evidence="6" id="KW-1185">Reference proteome</keyword>
<proteinExistence type="inferred from homology"/>
<evidence type="ECO:0000256" key="2">
    <source>
        <dbReference type="ARBA" id="ARBA00022679"/>
    </source>
</evidence>
<gene>
    <name evidence="5" type="ORF">BGK67_01430</name>
</gene>
<dbReference type="Gene3D" id="3.90.470.20">
    <property type="entry name" value="4'-phosphopantetheinyl transferase domain"/>
    <property type="match status" value="2"/>
</dbReference>
<dbReference type="RefSeq" id="WP_069918348.1">
    <property type="nucleotide sequence ID" value="NZ_MEHK01000001.1"/>
</dbReference>
<comment type="caution">
    <text evidence="5">The sequence shown here is derived from an EMBL/GenBank/DDBJ whole genome shotgun (WGS) entry which is preliminary data.</text>
</comment>
<evidence type="ECO:0000256" key="1">
    <source>
        <dbReference type="ARBA" id="ARBA00010990"/>
    </source>
</evidence>
<keyword evidence="2" id="KW-0808">Transferase</keyword>
<evidence type="ECO:0000256" key="3">
    <source>
        <dbReference type="SAM" id="MobiDB-lite"/>
    </source>
</evidence>
<dbReference type="Proteomes" id="UP000095705">
    <property type="component" value="Unassembled WGS sequence"/>
</dbReference>
<feature type="domain" description="4'-phosphopantetheinyl transferase" evidence="4">
    <location>
        <begin position="133"/>
        <end position="202"/>
    </location>
</feature>
<dbReference type="PANTHER" id="PTHR12215">
    <property type="entry name" value="PHOSPHOPANTETHEINE TRANSFERASE"/>
    <property type="match status" value="1"/>
</dbReference>
<dbReference type="STRING" id="36818.BGK67_01430"/>
<evidence type="ECO:0000313" key="5">
    <source>
        <dbReference type="EMBL" id="OEJ30203.1"/>
    </source>
</evidence>
<dbReference type="GO" id="GO:0005829">
    <property type="term" value="C:cytosol"/>
    <property type="evidence" value="ECO:0007669"/>
    <property type="project" value="TreeGrafter"/>
</dbReference>
<dbReference type="AlphaFoldDB" id="A0A1E5PL77"/>
<organism evidence="5 6">
    <name type="scientific">Streptomyces subrutilus</name>
    <dbReference type="NCBI Taxonomy" id="36818"/>
    <lineage>
        <taxon>Bacteria</taxon>
        <taxon>Bacillati</taxon>
        <taxon>Actinomycetota</taxon>
        <taxon>Actinomycetes</taxon>
        <taxon>Kitasatosporales</taxon>
        <taxon>Streptomycetaceae</taxon>
        <taxon>Streptomyces</taxon>
    </lineage>
</organism>
<sequence>MRTERLHQHLGLTPRTGYRPAAGHADVWLLRAAPHLAAVARENITVLSPEEQHRARELPTPHGQDTYLVAHLALRTLLGKCLGQPPAQVALARADCPLCQQPHGRPALQHTSGLHFSLSHARDQIMIGLARTPIGVDIEAADRVRMETLIRRLHPAEHTAIKALPADRRRDALVRCWTRKEAYLKGLGTGLATPPHQVNVGTGLTRHDEDELADRNGWTLTAVTAPAGYAASLALLVPPGTRVRTTIRTRAAHPGPPRRPLVAEHRPNPYRRIKTPPRAPEPLRAG</sequence>
<evidence type="ECO:0000259" key="4">
    <source>
        <dbReference type="Pfam" id="PF01648"/>
    </source>
</evidence>
<dbReference type="GO" id="GO:0008897">
    <property type="term" value="F:holo-[acyl-carrier-protein] synthase activity"/>
    <property type="evidence" value="ECO:0007669"/>
    <property type="project" value="InterPro"/>
</dbReference>
<feature type="region of interest" description="Disordered" evidence="3">
    <location>
        <begin position="248"/>
        <end position="286"/>
    </location>
</feature>
<dbReference type="OrthoDB" id="190168at2"/>
<comment type="similarity">
    <text evidence="1">Belongs to the P-Pant transferase superfamily. Gsp/Sfp/HetI/AcpT family.</text>
</comment>
<dbReference type="GO" id="GO:0019878">
    <property type="term" value="P:lysine biosynthetic process via aminoadipic acid"/>
    <property type="evidence" value="ECO:0007669"/>
    <property type="project" value="TreeGrafter"/>
</dbReference>
<dbReference type="GO" id="GO:0000287">
    <property type="term" value="F:magnesium ion binding"/>
    <property type="evidence" value="ECO:0007669"/>
    <property type="project" value="InterPro"/>
</dbReference>
<dbReference type="EMBL" id="MEHK01000001">
    <property type="protein sequence ID" value="OEJ30203.1"/>
    <property type="molecule type" value="Genomic_DNA"/>
</dbReference>
<dbReference type="InterPro" id="IPR050559">
    <property type="entry name" value="P-Pant_transferase_sf"/>
</dbReference>
<accession>A0A1E5PL77</accession>
<dbReference type="Pfam" id="PF01648">
    <property type="entry name" value="ACPS"/>
    <property type="match status" value="1"/>
</dbReference>
<evidence type="ECO:0000313" key="6">
    <source>
        <dbReference type="Proteomes" id="UP000095705"/>
    </source>
</evidence>
<reference evidence="5 6" key="1">
    <citation type="submission" date="2016-08" db="EMBL/GenBank/DDBJ databases">
        <title>The complete genome of Streptomyces subrutilus 10-1-1.</title>
        <authorList>
            <person name="Chen X."/>
        </authorList>
    </citation>
    <scope>NUCLEOTIDE SEQUENCE [LARGE SCALE GENOMIC DNA]</scope>
    <source>
        <strain evidence="5 6">10-1-1</strain>
    </source>
</reference>